<organism evidence="2 3">
    <name type="scientific">Pleuronectes platessa</name>
    <name type="common">European plaice</name>
    <dbReference type="NCBI Taxonomy" id="8262"/>
    <lineage>
        <taxon>Eukaryota</taxon>
        <taxon>Metazoa</taxon>
        <taxon>Chordata</taxon>
        <taxon>Craniata</taxon>
        <taxon>Vertebrata</taxon>
        <taxon>Euteleostomi</taxon>
        <taxon>Actinopterygii</taxon>
        <taxon>Neopterygii</taxon>
        <taxon>Teleostei</taxon>
        <taxon>Neoteleostei</taxon>
        <taxon>Acanthomorphata</taxon>
        <taxon>Carangaria</taxon>
        <taxon>Pleuronectiformes</taxon>
        <taxon>Pleuronectoidei</taxon>
        <taxon>Pleuronectidae</taxon>
        <taxon>Pleuronectes</taxon>
    </lineage>
</organism>
<reference evidence="2" key="1">
    <citation type="submission" date="2020-03" db="EMBL/GenBank/DDBJ databases">
        <authorList>
            <person name="Weist P."/>
        </authorList>
    </citation>
    <scope>NUCLEOTIDE SEQUENCE</scope>
</reference>
<comment type="caution">
    <text evidence="2">The sequence shown here is derived from an EMBL/GenBank/DDBJ whole genome shotgun (WGS) entry which is preliminary data.</text>
</comment>
<dbReference type="EMBL" id="CADEAL010004271">
    <property type="protein sequence ID" value="CAB1455828.1"/>
    <property type="molecule type" value="Genomic_DNA"/>
</dbReference>
<feature type="compositionally biased region" description="Basic and acidic residues" evidence="1">
    <location>
        <begin position="34"/>
        <end position="58"/>
    </location>
</feature>
<dbReference type="Proteomes" id="UP001153269">
    <property type="component" value="Unassembled WGS sequence"/>
</dbReference>
<sequence length="67" mass="7699">MWLDRHVTPTANLMVRWVNDSERKPNEDNGDGEEEKRGFGRTERSGEIKADEIEEKGRGNKRGTKNA</sequence>
<evidence type="ECO:0000313" key="2">
    <source>
        <dbReference type="EMBL" id="CAB1455828.1"/>
    </source>
</evidence>
<gene>
    <name evidence="2" type="ORF">PLEPLA_LOCUS43609</name>
</gene>
<name>A0A9N7VV69_PLEPL</name>
<protein>
    <submittedName>
        <fullName evidence="2">Uncharacterized protein</fullName>
    </submittedName>
</protein>
<evidence type="ECO:0000313" key="3">
    <source>
        <dbReference type="Proteomes" id="UP001153269"/>
    </source>
</evidence>
<proteinExistence type="predicted"/>
<accession>A0A9N7VV69</accession>
<dbReference type="AlphaFoldDB" id="A0A9N7VV69"/>
<feature type="region of interest" description="Disordered" evidence="1">
    <location>
        <begin position="1"/>
        <end position="67"/>
    </location>
</feature>
<keyword evidence="3" id="KW-1185">Reference proteome</keyword>
<evidence type="ECO:0000256" key="1">
    <source>
        <dbReference type="SAM" id="MobiDB-lite"/>
    </source>
</evidence>